<dbReference type="STRING" id="1616788.AR543_14985"/>
<dbReference type="GO" id="GO:0005524">
    <property type="term" value="F:ATP binding"/>
    <property type="evidence" value="ECO:0007669"/>
    <property type="project" value="UniProtKB-KW"/>
</dbReference>
<evidence type="ECO:0000256" key="8">
    <source>
        <dbReference type="ARBA" id="ARBA00022989"/>
    </source>
</evidence>
<dbReference type="InterPro" id="IPR010559">
    <property type="entry name" value="Sig_transdc_His_kin_internal"/>
</dbReference>
<dbReference type="Pfam" id="PF02743">
    <property type="entry name" value="dCache_1"/>
    <property type="match status" value="1"/>
</dbReference>
<keyword evidence="10 11" id="KW-0472">Membrane</keyword>
<reference evidence="13 14" key="2">
    <citation type="journal article" date="2016" name="Int. J. Syst. Evol. Microbiol.">
        <title>Paenibacillus bovis sp. nov., isolated from raw yak (Bos grunniens) milk.</title>
        <authorList>
            <person name="Gao C."/>
            <person name="Han J."/>
            <person name="Liu Z."/>
            <person name="Xu X."/>
            <person name="Hang F."/>
            <person name="Wu Z."/>
        </authorList>
    </citation>
    <scope>NUCLEOTIDE SEQUENCE [LARGE SCALE GENOMIC DNA]</scope>
    <source>
        <strain evidence="13 14">BD3526</strain>
    </source>
</reference>
<dbReference type="GO" id="GO:0000155">
    <property type="term" value="F:phosphorelay sensor kinase activity"/>
    <property type="evidence" value="ECO:0007669"/>
    <property type="project" value="InterPro"/>
</dbReference>
<accession>A0A172ZHS5</accession>
<dbReference type="InterPro" id="IPR003594">
    <property type="entry name" value="HATPase_dom"/>
</dbReference>
<keyword evidence="7" id="KW-0067">ATP-binding</keyword>
<dbReference type="EMBL" id="CP013023">
    <property type="protein sequence ID" value="ANF97176.1"/>
    <property type="molecule type" value="Genomic_DNA"/>
</dbReference>
<dbReference type="InterPro" id="IPR033479">
    <property type="entry name" value="dCache_1"/>
</dbReference>
<sequence length="604" mass="68408">MRRWMQSSLQRKLSVIIILSMIVPLLLLGVFAFAISTHITEDKARLSGIDTLTQMNNNLDFVIQDVENVSMFMISQQEIQRYMSSPSEDSIARSEIIGLLTNLAASKKYIADITIYAPRFDTSLSTSALYRSELSSQVKISEVRHKQWTGVYEVENASGLQPVITFIRPLRSTHDYRPLGWLSISLNETVLAQSWSVLPRIGESQGQVWLINDQGQILSTADKSRLAAPLESSYPGLLTQIGLSGTAYDGSLSYGKGEAKQTVMYQHNRNAGWTLVMMIPSDQYTAQNRFILQLTLIVVLLSMLISAALIWLVVSRVVQPLRHLTRLLYHSDPAYPLPAFAIDSHDEIGRLSRSYHRFGNHIAQLKQQLIRNEARKKEADLRALEAQIHPHFMYNTLSSIHWIALMSGETKIGAMVQGLSDFLRLSLNQGKDYCSVEQELNHIRNYMQVQEIRFPDKVRMSWAVDQRLYEHTMLKLLLQPLVENALIHGIQKKDGPGTITIHLEQEGGWIRFMVLDDGIGMEPERLEQLRSMLSQTAHSAGEEHQQVRNAHSDTGYGLRNVNERLLLHYGAQACLRIESRPQAGTKISFAIPLEEGYRENLDCG</sequence>
<dbReference type="PANTHER" id="PTHR34220">
    <property type="entry name" value="SENSOR HISTIDINE KINASE YPDA"/>
    <property type="match status" value="1"/>
</dbReference>
<reference evidence="14" key="1">
    <citation type="submission" date="2015-10" db="EMBL/GenBank/DDBJ databases">
        <title>Genome of Paenibacillus bovis sp. nov.</title>
        <authorList>
            <person name="Wu Z."/>
            <person name="Gao C."/>
            <person name="Liu Z."/>
            <person name="Zheng H."/>
        </authorList>
    </citation>
    <scope>NUCLEOTIDE SEQUENCE [LARGE SCALE GENOMIC DNA]</scope>
    <source>
        <strain evidence="14">BD3526</strain>
    </source>
</reference>
<keyword evidence="3" id="KW-0808">Transferase</keyword>
<evidence type="ECO:0000256" key="4">
    <source>
        <dbReference type="ARBA" id="ARBA00022692"/>
    </source>
</evidence>
<dbReference type="Gene3D" id="6.10.340.10">
    <property type="match status" value="1"/>
</dbReference>
<evidence type="ECO:0000256" key="11">
    <source>
        <dbReference type="SAM" id="Phobius"/>
    </source>
</evidence>
<name>A0A172ZHS5_9BACL</name>
<keyword evidence="4 11" id="KW-0812">Transmembrane</keyword>
<evidence type="ECO:0000313" key="14">
    <source>
        <dbReference type="Proteomes" id="UP000078148"/>
    </source>
</evidence>
<keyword evidence="9" id="KW-0902">Two-component regulatory system</keyword>
<protein>
    <submittedName>
        <fullName evidence="13">Histidine kinase</fullName>
    </submittedName>
</protein>
<proteinExistence type="predicted"/>
<keyword evidence="5" id="KW-0547">Nucleotide-binding</keyword>
<dbReference type="RefSeq" id="WP_060535294.1">
    <property type="nucleotide sequence ID" value="NZ_CP013023.1"/>
</dbReference>
<dbReference type="PROSITE" id="PS50109">
    <property type="entry name" value="HIS_KIN"/>
    <property type="match status" value="1"/>
</dbReference>
<feature type="transmembrane region" description="Helical" evidence="11">
    <location>
        <begin position="290"/>
        <end position="314"/>
    </location>
</feature>
<dbReference type="SUPFAM" id="SSF55874">
    <property type="entry name" value="ATPase domain of HSP90 chaperone/DNA topoisomerase II/histidine kinase"/>
    <property type="match status" value="1"/>
</dbReference>
<keyword evidence="14" id="KW-1185">Reference proteome</keyword>
<comment type="subcellular location">
    <subcellularLocation>
        <location evidence="1">Cell membrane</location>
        <topology evidence="1">Multi-pass membrane protein</topology>
    </subcellularLocation>
</comment>
<evidence type="ECO:0000256" key="7">
    <source>
        <dbReference type="ARBA" id="ARBA00022840"/>
    </source>
</evidence>
<dbReference type="InterPro" id="IPR036890">
    <property type="entry name" value="HATPase_C_sf"/>
</dbReference>
<dbReference type="InterPro" id="IPR050640">
    <property type="entry name" value="Bact_2-comp_sensor_kinase"/>
</dbReference>
<dbReference type="InterPro" id="IPR005467">
    <property type="entry name" value="His_kinase_dom"/>
</dbReference>
<dbReference type="Pfam" id="PF02518">
    <property type="entry name" value="HATPase_c"/>
    <property type="match status" value="1"/>
</dbReference>
<organism evidence="13 14">
    <name type="scientific">Paenibacillus bovis</name>
    <dbReference type="NCBI Taxonomy" id="1616788"/>
    <lineage>
        <taxon>Bacteria</taxon>
        <taxon>Bacillati</taxon>
        <taxon>Bacillota</taxon>
        <taxon>Bacilli</taxon>
        <taxon>Bacillales</taxon>
        <taxon>Paenibacillaceae</taxon>
        <taxon>Paenibacillus</taxon>
    </lineage>
</organism>
<dbReference type="Pfam" id="PF06580">
    <property type="entry name" value="His_kinase"/>
    <property type="match status" value="1"/>
</dbReference>
<dbReference type="SMART" id="SM00387">
    <property type="entry name" value="HATPase_c"/>
    <property type="match status" value="1"/>
</dbReference>
<evidence type="ECO:0000256" key="2">
    <source>
        <dbReference type="ARBA" id="ARBA00022475"/>
    </source>
</evidence>
<evidence type="ECO:0000256" key="9">
    <source>
        <dbReference type="ARBA" id="ARBA00023012"/>
    </source>
</evidence>
<evidence type="ECO:0000256" key="3">
    <source>
        <dbReference type="ARBA" id="ARBA00022679"/>
    </source>
</evidence>
<evidence type="ECO:0000259" key="12">
    <source>
        <dbReference type="PROSITE" id="PS50109"/>
    </source>
</evidence>
<evidence type="ECO:0000256" key="5">
    <source>
        <dbReference type="ARBA" id="ARBA00022741"/>
    </source>
</evidence>
<evidence type="ECO:0000256" key="6">
    <source>
        <dbReference type="ARBA" id="ARBA00022777"/>
    </source>
</evidence>
<keyword evidence="8 11" id="KW-1133">Transmembrane helix</keyword>
<feature type="domain" description="Histidine kinase" evidence="12">
    <location>
        <begin position="474"/>
        <end position="595"/>
    </location>
</feature>
<dbReference type="AlphaFoldDB" id="A0A172ZHS5"/>
<dbReference type="GO" id="GO:0005886">
    <property type="term" value="C:plasma membrane"/>
    <property type="evidence" value="ECO:0007669"/>
    <property type="project" value="UniProtKB-SubCell"/>
</dbReference>
<dbReference type="Proteomes" id="UP000078148">
    <property type="component" value="Chromosome"/>
</dbReference>
<gene>
    <name evidence="13" type="ORF">AR543_14985</name>
</gene>
<dbReference type="OrthoDB" id="9776552at2"/>
<evidence type="ECO:0000256" key="10">
    <source>
        <dbReference type="ARBA" id="ARBA00023136"/>
    </source>
</evidence>
<dbReference type="KEGG" id="pbv:AR543_14985"/>
<dbReference type="Gene3D" id="3.30.565.10">
    <property type="entry name" value="Histidine kinase-like ATPase, C-terminal domain"/>
    <property type="match status" value="1"/>
</dbReference>
<evidence type="ECO:0000256" key="1">
    <source>
        <dbReference type="ARBA" id="ARBA00004651"/>
    </source>
</evidence>
<keyword evidence="2" id="KW-1003">Cell membrane</keyword>
<evidence type="ECO:0000313" key="13">
    <source>
        <dbReference type="EMBL" id="ANF97176.1"/>
    </source>
</evidence>
<keyword evidence="6 13" id="KW-0418">Kinase</keyword>
<dbReference type="PANTHER" id="PTHR34220:SF7">
    <property type="entry name" value="SENSOR HISTIDINE KINASE YPDA"/>
    <property type="match status" value="1"/>
</dbReference>